<organism evidence="12 13">
    <name type="scientific">Patiria miniata</name>
    <name type="common">Bat star</name>
    <name type="synonym">Asterina miniata</name>
    <dbReference type="NCBI Taxonomy" id="46514"/>
    <lineage>
        <taxon>Eukaryota</taxon>
        <taxon>Metazoa</taxon>
        <taxon>Echinodermata</taxon>
        <taxon>Eleutherozoa</taxon>
        <taxon>Asterozoa</taxon>
        <taxon>Asteroidea</taxon>
        <taxon>Valvatacea</taxon>
        <taxon>Valvatida</taxon>
        <taxon>Asterinidae</taxon>
        <taxon>Patiria</taxon>
    </lineage>
</organism>
<feature type="region of interest" description="Disordered" evidence="9">
    <location>
        <begin position="91"/>
        <end position="132"/>
    </location>
</feature>
<reference evidence="12" key="1">
    <citation type="submission" date="2022-11" db="UniProtKB">
        <authorList>
            <consortium name="EnsemblMetazoa"/>
        </authorList>
    </citation>
    <scope>IDENTIFICATION</scope>
</reference>
<evidence type="ECO:0000259" key="10">
    <source>
        <dbReference type="Pfam" id="PF03828"/>
    </source>
</evidence>
<dbReference type="Pfam" id="PF03828">
    <property type="entry name" value="PAP_assoc"/>
    <property type="match status" value="1"/>
</dbReference>
<evidence type="ECO:0000256" key="2">
    <source>
        <dbReference type="ARBA" id="ARBA00001946"/>
    </source>
</evidence>
<evidence type="ECO:0000256" key="4">
    <source>
        <dbReference type="ARBA" id="ARBA00022490"/>
    </source>
</evidence>
<feature type="compositionally biased region" description="Basic and acidic residues" evidence="9">
    <location>
        <begin position="211"/>
        <end position="230"/>
    </location>
</feature>
<dbReference type="Gene3D" id="1.10.1410.10">
    <property type="match status" value="1"/>
</dbReference>
<protein>
    <recommendedName>
        <fullName evidence="14">PAP-associated domain-containing protein</fullName>
    </recommendedName>
</protein>
<feature type="compositionally biased region" description="Polar residues" evidence="9">
    <location>
        <begin position="159"/>
        <end position="179"/>
    </location>
</feature>
<evidence type="ECO:0000256" key="5">
    <source>
        <dbReference type="ARBA" id="ARBA00022679"/>
    </source>
</evidence>
<dbReference type="AlphaFoldDB" id="A0A914B9Y7"/>
<dbReference type="InterPro" id="IPR054708">
    <property type="entry name" value="MTPAP-like_central"/>
</dbReference>
<dbReference type="SUPFAM" id="SSF81631">
    <property type="entry name" value="PAP/OAS1 substrate-binding domain"/>
    <property type="match status" value="1"/>
</dbReference>
<name>A0A914B9Y7_PATMI</name>
<keyword evidence="7" id="KW-0460">Magnesium</keyword>
<dbReference type="GeneID" id="119741072"/>
<feature type="domain" description="Poly(A) RNA polymerase mitochondrial-like central palm" evidence="11">
    <location>
        <begin position="320"/>
        <end position="460"/>
    </location>
</feature>
<proteinExistence type="inferred from homology"/>
<dbReference type="Gene3D" id="3.30.460.10">
    <property type="entry name" value="Beta Polymerase, domain 2"/>
    <property type="match status" value="1"/>
</dbReference>
<dbReference type="PANTHER" id="PTHR12271:SF40">
    <property type="entry name" value="POLY(A) RNA POLYMERASE GLD2"/>
    <property type="match status" value="1"/>
</dbReference>
<comment type="cofactor">
    <cofactor evidence="2">
        <name>Mg(2+)</name>
        <dbReference type="ChEBI" id="CHEBI:18420"/>
    </cofactor>
</comment>
<evidence type="ECO:0000256" key="6">
    <source>
        <dbReference type="ARBA" id="ARBA00022723"/>
    </source>
</evidence>
<evidence type="ECO:0008006" key="14">
    <source>
        <dbReference type="Google" id="ProtNLM"/>
    </source>
</evidence>
<feature type="compositionally biased region" description="Polar residues" evidence="9">
    <location>
        <begin position="95"/>
        <end position="118"/>
    </location>
</feature>
<dbReference type="GO" id="GO:0005737">
    <property type="term" value="C:cytoplasm"/>
    <property type="evidence" value="ECO:0007669"/>
    <property type="project" value="UniProtKB-SubCell"/>
</dbReference>
<dbReference type="CDD" id="cd05402">
    <property type="entry name" value="NT_PAP_TUTase"/>
    <property type="match status" value="1"/>
</dbReference>
<evidence type="ECO:0000256" key="1">
    <source>
        <dbReference type="ARBA" id="ARBA00001936"/>
    </source>
</evidence>
<evidence type="ECO:0000259" key="11">
    <source>
        <dbReference type="Pfam" id="PF22600"/>
    </source>
</evidence>
<keyword evidence="5" id="KW-0808">Transferase</keyword>
<comment type="subcellular location">
    <subcellularLocation>
        <location evidence="3">Cytoplasm</location>
    </subcellularLocation>
</comment>
<dbReference type="SUPFAM" id="SSF81301">
    <property type="entry name" value="Nucleotidyltransferase"/>
    <property type="match status" value="1"/>
</dbReference>
<comment type="cofactor">
    <cofactor evidence="1">
        <name>Mn(2+)</name>
        <dbReference type="ChEBI" id="CHEBI:29035"/>
    </cofactor>
</comment>
<dbReference type="CTD" id="167153"/>
<dbReference type="Proteomes" id="UP000887568">
    <property type="component" value="Unplaced"/>
</dbReference>
<evidence type="ECO:0000256" key="9">
    <source>
        <dbReference type="SAM" id="MobiDB-lite"/>
    </source>
</evidence>
<dbReference type="RefSeq" id="XP_038072650.1">
    <property type="nucleotide sequence ID" value="XM_038216722.1"/>
</dbReference>
<accession>A0A914B9Y7</accession>
<feature type="compositionally biased region" description="Polar residues" evidence="9">
    <location>
        <begin position="242"/>
        <end position="257"/>
    </location>
</feature>
<dbReference type="Pfam" id="PF22600">
    <property type="entry name" value="MTPAP-like_central"/>
    <property type="match status" value="1"/>
</dbReference>
<dbReference type="GO" id="GO:0046872">
    <property type="term" value="F:metal ion binding"/>
    <property type="evidence" value="ECO:0007669"/>
    <property type="project" value="UniProtKB-KW"/>
</dbReference>
<keyword evidence="4" id="KW-0963">Cytoplasm</keyword>
<comment type="similarity">
    <text evidence="8">Belongs to the DNA polymerase type-B-like family. GLD2 subfamily.</text>
</comment>
<evidence type="ECO:0000313" key="12">
    <source>
        <dbReference type="EnsemblMetazoa" id="XP_038072650.1"/>
    </source>
</evidence>
<dbReference type="GO" id="GO:0031123">
    <property type="term" value="P:RNA 3'-end processing"/>
    <property type="evidence" value="ECO:0007669"/>
    <property type="project" value="TreeGrafter"/>
</dbReference>
<sequence length="670" mass="75255">MSHRDLHGAPISHLGFPRSSSFSMHRNTATGANHGQRPTHPLDSRVLPVYQRLLTPSNVYPYQSPPPQQNGMTQPGLFLIDKGRKTIKIAGGSPVTINQPSQGRQSQPNATPQPTVPITSDRRVSLAKTPETPNTYKLLVQVLGDKAKIETQSRDPSAPTATDSRLQPQTSTQSVTQANGPGKSTEPRYSAMNSRMASKDKNRKSSSASDDVGKSREKAVFIHTYAERPSGHSTAHKGRAHSQPTRNSSPSTATSSHGRGDQREPQHKPNRLVDTPKSSTRDHSESSGSSRKRTHDSRSAHVPSPKPDTTNPTGKALDKISEAIWKNYMNSKQSTQRLYMKENLRQTLEGIIQLKYQGTMLFLVGSSLNGFATNSSDTDLCLMVSSKELNQKHHATYILNVLHNLILQRSNFVSEAQVIYAKVPILKFVCSSTYSGLDCDININNATGIRNTHLLQIYSKIDWRVAPLVVLIKQWASAQGINDASQGTLSSYSLVLMVINYLQAKCEPCVLPCLHQLHSSTFNSHSDVRFLYDTHPCNPLPSYITFQSKNTNSIWDLYRGFFAYYVEEFRFQTNVICVRLGNTYPLANAPYHSRDWVEKYIYIEEPFDRNNTARAVYNDTNFRRIMRTFEKTHRKLNLLGKTDSVDPEEALDFIYEWLPKDTPPVKKKRK</sequence>
<feature type="region of interest" description="Disordered" evidence="9">
    <location>
        <begin position="1"/>
        <end position="43"/>
    </location>
</feature>
<dbReference type="GO" id="GO:1990817">
    <property type="term" value="F:poly(A) RNA polymerase activity"/>
    <property type="evidence" value="ECO:0007669"/>
    <property type="project" value="TreeGrafter"/>
</dbReference>
<keyword evidence="6" id="KW-0479">Metal-binding</keyword>
<dbReference type="InterPro" id="IPR043519">
    <property type="entry name" value="NT_sf"/>
</dbReference>
<dbReference type="OMA" id="HEQVITI"/>
<feature type="domain" description="PAP-associated" evidence="10">
    <location>
        <begin position="556"/>
        <end position="611"/>
    </location>
</feature>
<feature type="compositionally biased region" description="Polar residues" evidence="9">
    <location>
        <begin position="18"/>
        <end position="33"/>
    </location>
</feature>
<dbReference type="InterPro" id="IPR002058">
    <property type="entry name" value="PAP_assoc"/>
</dbReference>
<evidence type="ECO:0000256" key="8">
    <source>
        <dbReference type="ARBA" id="ARBA00038491"/>
    </source>
</evidence>
<evidence type="ECO:0000256" key="3">
    <source>
        <dbReference type="ARBA" id="ARBA00004496"/>
    </source>
</evidence>
<dbReference type="OrthoDB" id="2274644at2759"/>
<evidence type="ECO:0000313" key="13">
    <source>
        <dbReference type="Proteomes" id="UP000887568"/>
    </source>
</evidence>
<feature type="compositionally biased region" description="Basic and acidic residues" evidence="9">
    <location>
        <begin position="258"/>
        <end position="267"/>
    </location>
</feature>
<evidence type="ECO:0000256" key="7">
    <source>
        <dbReference type="ARBA" id="ARBA00022842"/>
    </source>
</evidence>
<feature type="region of interest" description="Disordered" evidence="9">
    <location>
        <begin position="57"/>
        <end position="76"/>
    </location>
</feature>
<feature type="region of interest" description="Disordered" evidence="9">
    <location>
        <begin position="150"/>
        <end position="315"/>
    </location>
</feature>
<dbReference type="PANTHER" id="PTHR12271">
    <property type="entry name" value="POLY A POLYMERASE CID PAP -RELATED"/>
    <property type="match status" value="1"/>
</dbReference>
<dbReference type="EnsemblMetazoa" id="XM_038216722.1">
    <property type="protein sequence ID" value="XP_038072650.1"/>
    <property type="gene ID" value="LOC119741072"/>
</dbReference>
<keyword evidence="13" id="KW-1185">Reference proteome</keyword>